<proteinExistence type="predicted"/>
<evidence type="ECO:0000313" key="1">
    <source>
        <dbReference type="EMBL" id="VDN13301.1"/>
    </source>
</evidence>
<name>A0A3P7M548_DIBLA</name>
<protein>
    <submittedName>
        <fullName evidence="1">Uncharacterized protein</fullName>
    </submittedName>
</protein>
<reference evidence="1 2" key="1">
    <citation type="submission" date="2018-11" db="EMBL/GenBank/DDBJ databases">
        <authorList>
            <consortium name="Pathogen Informatics"/>
        </authorList>
    </citation>
    <scope>NUCLEOTIDE SEQUENCE [LARGE SCALE GENOMIC DNA]</scope>
</reference>
<sequence length="46" mass="5155">MGWFPVDNDVLEERTDAFFADVFATALMHLRGIMALKLSFYAVSGT</sequence>
<dbReference type="EMBL" id="UYRU01056071">
    <property type="protein sequence ID" value="VDN13301.1"/>
    <property type="molecule type" value="Genomic_DNA"/>
</dbReference>
<evidence type="ECO:0000313" key="2">
    <source>
        <dbReference type="Proteomes" id="UP000281553"/>
    </source>
</evidence>
<organism evidence="1 2">
    <name type="scientific">Dibothriocephalus latus</name>
    <name type="common">Fish tapeworm</name>
    <name type="synonym">Diphyllobothrium latum</name>
    <dbReference type="NCBI Taxonomy" id="60516"/>
    <lineage>
        <taxon>Eukaryota</taxon>
        <taxon>Metazoa</taxon>
        <taxon>Spiralia</taxon>
        <taxon>Lophotrochozoa</taxon>
        <taxon>Platyhelminthes</taxon>
        <taxon>Cestoda</taxon>
        <taxon>Eucestoda</taxon>
        <taxon>Diphyllobothriidea</taxon>
        <taxon>Diphyllobothriidae</taxon>
        <taxon>Dibothriocephalus</taxon>
    </lineage>
</organism>
<dbReference type="AlphaFoldDB" id="A0A3P7M548"/>
<accession>A0A3P7M548</accession>
<dbReference type="Proteomes" id="UP000281553">
    <property type="component" value="Unassembled WGS sequence"/>
</dbReference>
<gene>
    <name evidence="1" type="ORF">DILT_LOCUS9132</name>
</gene>
<keyword evidence="2" id="KW-1185">Reference proteome</keyword>